<evidence type="ECO:0000313" key="1">
    <source>
        <dbReference type="EMBL" id="SDD41657.1"/>
    </source>
</evidence>
<dbReference type="EMBL" id="FMZC01000006">
    <property type="protein sequence ID" value="SDD41657.1"/>
    <property type="molecule type" value="Genomic_DNA"/>
</dbReference>
<organism evidence="1 2">
    <name type="scientific">Paracidovorax valerianellae</name>
    <dbReference type="NCBI Taxonomy" id="187868"/>
    <lineage>
        <taxon>Bacteria</taxon>
        <taxon>Pseudomonadati</taxon>
        <taxon>Pseudomonadota</taxon>
        <taxon>Betaproteobacteria</taxon>
        <taxon>Burkholderiales</taxon>
        <taxon>Comamonadaceae</taxon>
        <taxon>Paracidovorax</taxon>
    </lineage>
</organism>
<dbReference type="Pfam" id="PF05974">
    <property type="entry name" value="DUF892"/>
    <property type="match status" value="1"/>
</dbReference>
<name>A0A1G6UM56_9BURK</name>
<dbReference type="SUPFAM" id="SSF47240">
    <property type="entry name" value="Ferritin-like"/>
    <property type="match status" value="1"/>
</dbReference>
<dbReference type="Gene3D" id="1.20.1260.10">
    <property type="match status" value="1"/>
</dbReference>
<dbReference type="InterPro" id="IPR009078">
    <property type="entry name" value="Ferritin-like_SF"/>
</dbReference>
<accession>A0A1G6UM56</accession>
<gene>
    <name evidence="1" type="ORF">SAMN05192589_106105</name>
</gene>
<dbReference type="InterPro" id="IPR012347">
    <property type="entry name" value="Ferritin-like"/>
</dbReference>
<keyword evidence="2" id="KW-1185">Reference proteome</keyword>
<dbReference type="STRING" id="187868.SAMN05192589_106105"/>
<dbReference type="CDD" id="cd00657">
    <property type="entry name" value="Ferritin_like"/>
    <property type="match status" value="1"/>
</dbReference>
<dbReference type="AlphaFoldDB" id="A0A1G6UM56"/>
<proteinExistence type="predicted"/>
<protein>
    <submittedName>
        <fullName evidence="1">Uncharacterized protein</fullName>
    </submittedName>
</protein>
<dbReference type="Proteomes" id="UP000198781">
    <property type="component" value="Unassembled WGS sequence"/>
</dbReference>
<dbReference type="InterPro" id="IPR010287">
    <property type="entry name" value="DUF892_YciF-like"/>
</dbReference>
<evidence type="ECO:0000313" key="2">
    <source>
        <dbReference type="Proteomes" id="UP000198781"/>
    </source>
</evidence>
<sequence>MESKTTLGMNRTGIQRSPFDTADMEAGLKEFAPPTAGQREDTAVRLEYADATEGLGTVPPPGTVKGMLKSGMDMMTGNRPQVLVDKLGERLAFERSGVRLYESALVKCAAQPDLLREDEVQALRLHRDQELEHMHLLKRAIEILGADPTAQTPCADLVAVESMGMVQAMNDPRTSLVQALNVVLNIELIDNAAWELLIDLARAAGHDTLATEFGHAAEQEDRHLLHVRALVERLTLEDASLLRAPG</sequence>
<dbReference type="RefSeq" id="WP_092743782.1">
    <property type="nucleotide sequence ID" value="NZ_FMZC01000006.1"/>
</dbReference>
<reference evidence="1 2" key="1">
    <citation type="submission" date="2016-10" db="EMBL/GenBank/DDBJ databases">
        <authorList>
            <person name="de Groot N.N."/>
        </authorList>
    </citation>
    <scope>NUCLEOTIDE SEQUENCE [LARGE SCALE GENOMIC DNA]</scope>
    <source>
        <strain evidence="1 2">DSM 16619</strain>
    </source>
</reference>
<dbReference type="OrthoDB" id="5291582at2"/>